<evidence type="ECO:0000313" key="2">
    <source>
        <dbReference type="Proteomes" id="UP000054324"/>
    </source>
</evidence>
<keyword evidence="2" id="KW-1185">Reference proteome</keyword>
<dbReference type="EMBL" id="KL596737">
    <property type="protein sequence ID" value="KER26871.1"/>
    <property type="molecule type" value="Genomic_DNA"/>
</dbReference>
<name>A0A074ZIP4_OPIVI</name>
<dbReference type="AlphaFoldDB" id="A0A074ZIP4"/>
<dbReference type="Proteomes" id="UP000054324">
    <property type="component" value="Unassembled WGS sequence"/>
</dbReference>
<gene>
    <name evidence="1" type="ORF">T265_06002</name>
</gene>
<organism evidence="1 2">
    <name type="scientific">Opisthorchis viverrini</name>
    <name type="common">Southeast Asian liver fluke</name>
    <dbReference type="NCBI Taxonomy" id="6198"/>
    <lineage>
        <taxon>Eukaryota</taxon>
        <taxon>Metazoa</taxon>
        <taxon>Spiralia</taxon>
        <taxon>Lophotrochozoa</taxon>
        <taxon>Platyhelminthes</taxon>
        <taxon>Trematoda</taxon>
        <taxon>Digenea</taxon>
        <taxon>Opisthorchiida</taxon>
        <taxon>Opisthorchiata</taxon>
        <taxon>Opisthorchiidae</taxon>
        <taxon>Opisthorchis</taxon>
    </lineage>
</organism>
<accession>A0A074ZIP4</accession>
<dbReference type="KEGG" id="ovi:T265_06002"/>
<dbReference type="GeneID" id="20320184"/>
<sequence length="155" mass="17585">MDPFRHDSFLALGFSRQYDPKTSAVLAELRESFAELDEEDGDWHWKWQSTRQRREDKWKFVVSLYPWMDGALAVSITSEEDDNRPDYRYTECARVTEDEEVASQEDNHRSVCGSLGCAPISMVDTHSSDDDGAHSHCGVFLGCAPLTTCGVNVRC</sequence>
<reference evidence="1 2" key="1">
    <citation type="submission" date="2013-11" db="EMBL/GenBank/DDBJ databases">
        <title>Opisthorchis viverrini - life in the bile duct.</title>
        <authorList>
            <person name="Young N.D."/>
            <person name="Nagarajan N."/>
            <person name="Lin S.J."/>
            <person name="Korhonen P.K."/>
            <person name="Jex A.R."/>
            <person name="Hall R.S."/>
            <person name="Safavi-Hemami H."/>
            <person name="Kaewkong W."/>
            <person name="Bertrand D."/>
            <person name="Gao S."/>
            <person name="Seet Q."/>
            <person name="Wongkham S."/>
            <person name="Teh B.T."/>
            <person name="Wongkham C."/>
            <person name="Intapan P.M."/>
            <person name="Maleewong W."/>
            <person name="Yang X."/>
            <person name="Hu M."/>
            <person name="Wang Z."/>
            <person name="Hofmann A."/>
            <person name="Sternberg P.W."/>
            <person name="Tan P."/>
            <person name="Wang J."/>
            <person name="Gasser R.B."/>
        </authorList>
    </citation>
    <scope>NUCLEOTIDE SEQUENCE [LARGE SCALE GENOMIC DNA]</scope>
</reference>
<dbReference type="OrthoDB" id="10440908at2759"/>
<protein>
    <submittedName>
        <fullName evidence="1">Uncharacterized protein</fullName>
    </submittedName>
</protein>
<evidence type="ECO:0000313" key="1">
    <source>
        <dbReference type="EMBL" id="KER26871.1"/>
    </source>
</evidence>
<dbReference type="RefSeq" id="XP_009169418.1">
    <property type="nucleotide sequence ID" value="XM_009171154.1"/>
</dbReference>
<dbReference type="CTD" id="20320184"/>
<proteinExistence type="predicted"/>